<evidence type="ECO:0000313" key="3">
    <source>
        <dbReference type="Proteomes" id="UP000800038"/>
    </source>
</evidence>
<name>A0A6A5SBD3_9PLEO</name>
<sequence>MPPRATKKRARASDAPTTSTKRSRISPAPPLTPEPSQTWERQQLESQPQESIAAPTESGSHAGHASTESVATIEAARDDYIDNGGENYDGLDWDRLGSRYIKPLAQFRRGKSWIY</sequence>
<evidence type="ECO:0000313" key="2">
    <source>
        <dbReference type="EMBL" id="KAF1937292.1"/>
    </source>
</evidence>
<dbReference type="AlphaFoldDB" id="A0A6A5SBD3"/>
<feature type="region of interest" description="Disordered" evidence="1">
    <location>
        <begin position="1"/>
        <end position="71"/>
    </location>
</feature>
<feature type="compositionally biased region" description="Basic residues" evidence="1">
    <location>
        <begin position="1"/>
        <end position="10"/>
    </location>
</feature>
<evidence type="ECO:0000256" key="1">
    <source>
        <dbReference type="SAM" id="MobiDB-lite"/>
    </source>
</evidence>
<organism evidence="2 3">
    <name type="scientific">Clathrospora elynae</name>
    <dbReference type="NCBI Taxonomy" id="706981"/>
    <lineage>
        <taxon>Eukaryota</taxon>
        <taxon>Fungi</taxon>
        <taxon>Dikarya</taxon>
        <taxon>Ascomycota</taxon>
        <taxon>Pezizomycotina</taxon>
        <taxon>Dothideomycetes</taxon>
        <taxon>Pleosporomycetidae</taxon>
        <taxon>Pleosporales</taxon>
        <taxon>Diademaceae</taxon>
        <taxon>Clathrospora</taxon>
    </lineage>
</organism>
<accession>A0A6A5SBD3</accession>
<keyword evidence="3" id="KW-1185">Reference proteome</keyword>
<dbReference type="Proteomes" id="UP000800038">
    <property type="component" value="Unassembled WGS sequence"/>
</dbReference>
<gene>
    <name evidence="2" type="ORF">EJ02DRAFT_426759</name>
</gene>
<feature type="compositionally biased region" description="Polar residues" evidence="1">
    <location>
        <begin position="34"/>
        <end position="50"/>
    </location>
</feature>
<reference evidence="2" key="1">
    <citation type="journal article" date="2020" name="Stud. Mycol.">
        <title>101 Dothideomycetes genomes: a test case for predicting lifestyles and emergence of pathogens.</title>
        <authorList>
            <person name="Haridas S."/>
            <person name="Albert R."/>
            <person name="Binder M."/>
            <person name="Bloem J."/>
            <person name="Labutti K."/>
            <person name="Salamov A."/>
            <person name="Andreopoulos B."/>
            <person name="Baker S."/>
            <person name="Barry K."/>
            <person name="Bills G."/>
            <person name="Bluhm B."/>
            <person name="Cannon C."/>
            <person name="Castanera R."/>
            <person name="Culley D."/>
            <person name="Daum C."/>
            <person name="Ezra D."/>
            <person name="Gonzalez J."/>
            <person name="Henrissat B."/>
            <person name="Kuo A."/>
            <person name="Liang C."/>
            <person name="Lipzen A."/>
            <person name="Lutzoni F."/>
            <person name="Magnuson J."/>
            <person name="Mondo S."/>
            <person name="Nolan M."/>
            <person name="Ohm R."/>
            <person name="Pangilinan J."/>
            <person name="Park H.-J."/>
            <person name="Ramirez L."/>
            <person name="Alfaro M."/>
            <person name="Sun H."/>
            <person name="Tritt A."/>
            <person name="Yoshinaga Y."/>
            <person name="Zwiers L.-H."/>
            <person name="Turgeon B."/>
            <person name="Goodwin S."/>
            <person name="Spatafora J."/>
            <person name="Crous P."/>
            <person name="Grigoriev I."/>
        </authorList>
    </citation>
    <scope>NUCLEOTIDE SEQUENCE</scope>
    <source>
        <strain evidence="2">CBS 161.51</strain>
    </source>
</reference>
<proteinExistence type="predicted"/>
<protein>
    <submittedName>
        <fullName evidence="2">Uncharacterized protein</fullName>
    </submittedName>
</protein>
<dbReference type="OrthoDB" id="3777725at2759"/>
<dbReference type="EMBL" id="ML976145">
    <property type="protein sequence ID" value="KAF1937292.1"/>
    <property type="molecule type" value="Genomic_DNA"/>
</dbReference>